<evidence type="ECO:0000256" key="11">
    <source>
        <dbReference type="ARBA" id="ARBA00048679"/>
    </source>
</evidence>
<dbReference type="InterPro" id="IPR011009">
    <property type="entry name" value="Kinase-like_dom_sf"/>
</dbReference>
<protein>
    <recommendedName>
        <fullName evidence="2">non-specific serine/threonine protein kinase</fullName>
        <ecNumber evidence="2">2.7.11.1</ecNumber>
    </recommendedName>
</protein>
<comment type="subcellular location">
    <subcellularLocation>
        <location evidence="1">Cell membrane</location>
        <topology evidence="1">Single-pass membrane protein</topology>
    </subcellularLocation>
</comment>
<dbReference type="GO" id="GO:0005886">
    <property type="term" value="C:plasma membrane"/>
    <property type="evidence" value="ECO:0007669"/>
    <property type="project" value="UniProtKB-SubCell"/>
</dbReference>
<dbReference type="Gramene" id="ONIVA06G18420.1">
    <property type="protein sequence ID" value="ONIVA06G18420.1"/>
    <property type="gene ID" value="ONIVA06G18420"/>
</dbReference>
<dbReference type="Proteomes" id="UP000006591">
    <property type="component" value="Chromosome 6"/>
</dbReference>
<reference evidence="13" key="2">
    <citation type="submission" date="2018-04" db="EMBL/GenBank/DDBJ databases">
        <title>OnivRS2 (Oryza nivara Reference Sequence Version 2).</title>
        <authorList>
            <person name="Zhang J."/>
            <person name="Kudrna D."/>
            <person name="Lee S."/>
            <person name="Talag J."/>
            <person name="Rajasekar S."/>
            <person name="Welchert J."/>
            <person name="Hsing Y.-I."/>
            <person name="Wing R.A."/>
        </authorList>
    </citation>
    <scope>NUCLEOTIDE SEQUENCE [LARGE SCALE GENOMIC DNA]</scope>
    <source>
        <strain evidence="13">SL10</strain>
    </source>
</reference>
<keyword evidence="4" id="KW-0808">Transferase</keyword>
<comment type="catalytic activity">
    <reaction evidence="11">
        <text>L-seryl-[protein] + ATP = O-phospho-L-seryl-[protein] + ADP + H(+)</text>
        <dbReference type="Rhea" id="RHEA:17989"/>
        <dbReference type="Rhea" id="RHEA-COMP:9863"/>
        <dbReference type="Rhea" id="RHEA-COMP:11604"/>
        <dbReference type="ChEBI" id="CHEBI:15378"/>
        <dbReference type="ChEBI" id="CHEBI:29999"/>
        <dbReference type="ChEBI" id="CHEBI:30616"/>
        <dbReference type="ChEBI" id="CHEBI:83421"/>
        <dbReference type="ChEBI" id="CHEBI:456216"/>
        <dbReference type="EC" id="2.7.11.1"/>
    </reaction>
</comment>
<evidence type="ECO:0000256" key="9">
    <source>
        <dbReference type="ARBA" id="ARBA00023136"/>
    </source>
</evidence>
<dbReference type="PANTHER" id="PTHR47982:SF32">
    <property type="entry name" value="NON-SPECIFIC SERINE_THREONINE PROTEIN KINASE"/>
    <property type="match status" value="1"/>
</dbReference>
<keyword evidence="8 12" id="KW-1133">Transmembrane helix</keyword>
<comment type="catalytic activity">
    <reaction evidence="10">
        <text>L-threonyl-[protein] + ATP = O-phospho-L-threonyl-[protein] + ADP + H(+)</text>
        <dbReference type="Rhea" id="RHEA:46608"/>
        <dbReference type="Rhea" id="RHEA-COMP:11060"/>
        <dbReference type="Rhea" id="RHEA-COMP:11605"/>
        <dbReference type="ChEBI" id="CHEBI:15378"/>
        <dbReference type="ChEBI" id="CHEBI:30013"/>
        <dbReference type="ChEBI" id="CHEBI:30616"/>
        <dbReference type="ChEBI" id="CHEBI:61977"/>
        <dbReference type="ChEBI" id="CHEBI:456216"/>
        <dbReference type="EC" id="2.7.11.1"/>
    </reaction>
</comment>
<dbReference type="eggNOG" id="KOG1187">
    <property type="taxonomic scope" value="Eukaryota"/>
</dbReference>
<evidence type="ECO:0000256" key="12">
    <source>
        <dbReference type="SAM" id="Phobius"/>
    </source>
</evidence>
<name>A0A0E0HR59_ORYNI</name>
<reference evidence="13" key="1">
    <citation type="submission" date="2015-04" db="UniProtKB">
        <authorList>
            <consortium name="EnsemblPlants"/>
        </authorList>
    </citation>
    <scope>IDENTIFICATION</scope>
    <source>
        <strain evidence="13">SL10</strain>
    </source>
</reference>
<evidence type="ECO:0000256" key="8">
    <source>
        <dbReference type="ARBA" id="ARBA00022989"/>
    </source>
</evidence>
<evidence type="ECO:0000256" key="2">
    <source>
        <dbReference type="ARBA" id="ARBA00012513"/>
    </source>
</evidence>
<dbReference type="Gene3D" id="1.10.510.10">
    <property type="entry name" value="Transferase(Phosphotransferase) domain 1"/>
    <property type="match status" value="1"/>
</dbReference>
<dbReference type="InterPro" id="IPR047117">
    <property type="entry name" value="PERK1-13-like"/>
</dbReference>
<dbReference type="GO" id="GO:0004674">
    <property type="term" value="F:protein serine/threonine kinase activity"/>
    <property type="evidence" value="ECO:0007669"/>
    <property type="project" value="UniProtKB-KW"/>
</dbReference>
<organism evidence="13">
    <name type="scientific">Oryza nivara</name>
    <name type="common">Indian wild rice</name>
    <name type="synonym">Oryza sativa f. spontanea</name>
    <dbReference type="NCBI Taxonomy" id="4536"/>
    <lineage>
        <taxon>Eukaryota</taxon>
        <taxon>Viridiplantae</taxon>
        <taxon>Streptophyta</taxon>
        <taxon>Embryophyta</taxon>
        <taxon>Tracheophyta</taxon>
        <taxon>Spermatophyta</taxon>
        <taxon>Magnoliopsida</taxon>
        <taxon>Liliopsida</taxon>
        <taxon>Poales</taxon>
        <taxon>Poaceae</taxon>
        <taxon>BOP clade</taxon>
        <taxon>Oryzoideae</taxon>
        <taxon>Oryzeae</taxon>
        <taxon>Oryzinae</taxon>
        <taxon>Oryza</taxon>
    </lineage>
</organism>
<keyword evidence="3" id="KW-0418">Kinase</keyword>
<proteinExistence type="predicted"/>
<evidence type="ECO:0000256" key="1">
    <source>
        <dbReference type="ARBA" id="ARBA00004162"/>
    </source>
</evidence>
<evidence type="ECO:0000256" key="6">
    <source>
        <dbReference type="ARBA" id="ARBA00022741"/>
    </source>
</evidence>
<evidence type="ECO:0000256" key="5">
    <source>
        <dbReference type="ARBA" id="ARBA00022692"/>
    </source>
</evidence>
<keyword evidence="9 12" id="KW-0472">Membrane</keyword>
<evidence type="ECO:0000256" key="4">
    <source>
        <dbReference type="ARBA" id="ARBA00022679"/>
    </source>
</evidence>
<dbReference type="PANTHER" id="PTHR47982">
    <property type="entry name" value="PROLINE-RICH RECEPTOR-LIKE PROTEIN KINASE PERK4"/>
    <property type="match status" value="1"/>
</dbReference>
<sequence>MELDFCVDCLGGTLWVCQAGEERCHQCLDACDGYLAPKYAWKLAEKSYMFSFGVVLMELITGRKPVDSSRPLGNESLIEWESSNTSAPSDCKYLLRDAQLYHVMLVFGDMFFLTILILTLKIYVFKQFIIQHIH</sequence>
<keyword evidence="6" id="KW-0547">Nucleotide-binding</keyword>
<keyword evidence="14" id="KW-1185">Reference proteome</keyword>
<dbReference type="EnsemblPlants" id="ONIVA06G18420.1">
    <property type="protein sequence ID" value="ONIVA06G18420.1"/>
    <property type="gene ID" value="ONIVA06G18420"/>
</dbReference>
<dbReference type="SUPFAM" id="SSF56112">
    <property type="entry name" value="Protein kinase-like (PK-like)"/>
    <property type="match status" value="1"/>
</dbReference>
<evidence type="ECO:0000256" key="10">
    <source>
        <dbReference type="ARBA" id="ARBA00047899"/>
    </source>
</evidence>
<dbReference type="HOGENOM" id="CLU_1899567_0_0_1"/>
<evidence type="ECO:0000256" key="7">
    <source>
        <dbReference type="ARBA" id="ARBA00022840"/>
    </source>
</evidence>
<evidence type="ECO:0000256" key="3">
    <source>
        <dbReference type="ARBA" id="ARBA00022527"/>
    </source>
</evidence>
<keyword evidence="3" id="KW-0723">Serine/threonine-protein kinase</keyword>
<evidence type="ECO:0000313" key="13">
    <source>
        <dbReference type="EnsemblPlants" id="ONIVA06G18420.1"/>
    </source>
</evidence>
<dbReference type="AlphaFoldDB" id="A0A0E0HR59"/>
<evidence type="ECO:0000313" key="14">
    <source>
        <dbReference type="Proteomes" id="UP000006591"/>
    </source>
</evidence>
<keyword evidence="5 12" id="KW-0812">Transmembrane</keyword>
<keyword evidence="7" id="KW-0067">ATP-binding</keyword>
<dbReference type="STRING" id="4536.A0A0E0HR59"/>
<dbReference type="GO" id="GO:0005524">
    <property type="term" value="F:ATP binding"/>
    <property type="evidence" value="ECO:0007669"/>
    <property type="project" value="UniProtKB-KW"/>
</dbReference>
<accession>A0A0E0HR59</accession>
<dbReference type="EC" id="2.7.11.1" evidence="2"/>
<feature type="transmembrane region" description="Helical" evidence="12">
    <location>
        <begin position="100"/>
        <end position="124"/>
    </location>
</feature>